<dbReference type="GO" id="GO:0003724">
    <property type="term" value="F:RNA helicase activity"/>
    <property type="evidence" value="ECO:0007669"/>
    <property type="project" value="UniProtKB-EC"/>
</dbReference>
<dbReference type="Proteomes" id="UP001049176">
    <property type="component" value="Chromosome 8"/>
</dbReference>
<dbReference type="KEGG" id="more:E1B28_012218"/>
<evidence type="ECO:0000313" key="12">
    <source>
        <dbReference type="EMBL" id="KAG7088201.1"/>
    </source>
</evidence>
<gene>
    <name evidence="12" type="ORF">E1B28_012218</name>
</gene>
<keyword evidence="5 8" id="KW-0347">Helicase</keyword>
<keyword evidence="13" id="KW-1185">Reference proteome</keyword>
<keyword evidence="3 8" id="KW-0547">Nucleotide-binding</keyword>
<dbReference type="AlphaFoldDB" id="A0A9P7UPP5"/>
<dbReference type="PROSITE" id="PS51192">
    <property type="entry name" value="HELICASE_ATP_BIND_1"/>
    <property type="match status" value="1"/>
</dbReference>
<evidence type="ECO:0000313" key="13">
    <source>
        <dbReference type="Proteomes" id="UP001049176"/>
    </source>
</evidence>
<evidence type="ECO:0000256" key="6">
    <source>
        <dbReference type="ARBA" id="ARBA00022840"/>
    </source>
</evidence>
<name>A0A9P7UPP5_9AGAR</name>
<comment type="catalytic activity">
    <reaction evidence="8">
        <text>ATP + H2O = ADP + phosphate + H(+)</text>
        <dbReference type="Rhea" id="RHEA:13065"/>
        <dbReference type="ChEBI" id="CHEBI:15377"/>
        <dbReference type="ChEBI" id="CHEBI:15378"/>
        <dbReference type="ChEBI" id="CHEBI:30616"/>
        <dbReference type="ChEBI" id="CHEBI:43474"/>
        <dbReference type="ChEBI" id="CHEBI:456216"/>
        <dbReference type="EC" id="3.6.4.13"/>
    </reaction>
</comment>
<dbReference type="InterPro" id="IPR014001">
    <property type="entry name" value="Helicase_ATP-bd"/>
</dbReference>
<dbReference type="InterPro" id="IPR011545">
    <property type="entry name" value="DEAD/DEAH_box_helicase_dom"/>
</dbReference>
<keyword evidence="4 8" id="KW-0378">Hydrolase</keyword>
<evidence type="ECO:0000256" key="8">
    <source>
        <dbReference type="RuleBase" id="RU365068"/>
    </source>
</evidence>
<dbReference type="GO" id="GO:0005730">
    <property type="term" value="C:nucleolus"/>
    <property type="evidence" value="ECO:0007669"/>
    <property type="project" value="UniProtKB-SubCell"/>
</dbReference>
<accession>A0A9P7UPP5</accession>
<comment type="subcellular location">
    <subcellularLocation>
        <location evidence="1">Nucleus</location>
        <location evidence="1">Nucleolus</location>
    </subcellularLocation>
</comment>
<evidence type="ECO:0000256" key="1">
    <source>
        <dbReference type="ARBA" id="ARBA00004604"/>
    </source>
</evidence>
<dbReference type="EC" id="3.6.4.13" evidence="8"/>
<feature type="compositionally biased region" description="Pro residues" evidence="9">
    <location>
        <begin position="179"/>
        <end position="188"/>
    </location>
</feature>
<feature type="domain" description="DEAD-box RNA helicase Q" evidence="11">
    <location>
        <begin position="44"/>
        <end position="72"/>
    </location>
</feature>
<dbReference type="RefSeq" id="XP_043004672.1">
    <property type="nucleotide sequence ID" value="XM_043157305.1"/>
</dbReference>
<dbReference type="EMBL" id="CM032188">
    <property type="protein sequence ID" value="KAG7088201.1"/>
    <property type="molecule type" value="Genomic_DNA"/>
</dbReference>
<feature type="region of interest" description="Disordered" evidence="9">
    <location>
        <begin position="144"/>
        <end position="188"/>
    </location>
</feature>
<reference evidence="12" key="1">
    <citation type="journal article" date="2021" name="Genome Biol. Evol.">
        <title>The assembled and annotated genome of the fairy-ring fungus Marasmius oreades.</title>
        <authorList>
            <person name="Hiltunen M."/>
            <person name="Ament-Velasquez S.L."/>
            <person name="Johannesson H."/>
        </authorList>
    </citation>
    <scope>NUCLEOTIDE SEQUENCE</scope>
    <source>
        <strain evidence="12">03SP1</strain>
    </source>
</reference>
<dbReference type="Gene3D" id="3.40.50.300">
    <property type="entry name" value="P-loop containing nucleotide triphosphate hydrolases"/>
    <property type="match status" value="1"/>
</dbReference>
<feature type="domain" description="Helicase ATP-binding" evidence="10">
    <location>
        <begin position="75"/>
        <end position="236"/>
    </location>
</feature>
<dbReference type="OrthoDB" id="4310724at2759"/>
<evidence type="ECO:0000259" key="10">
    <source>
        <dbReference type="PROSITE" id="PS51192"/>
    </source>
</evidence>
<dbReference type="InterPro" id="IPR027417">
    <property type="entry name" value="P-loop_NTPase"/>
</dbReference>
<proteinExistence type="inferred from homology"/>
<organism evidence="12 13">
    <name type="scientific">Marasmius oreades</name>
    <name type="common">fairy-ring Marasmius</name>
    <dbReference type="NCBI Taxonomy" id="181124"/>
    <lineage>
        <taxon>Eukaryota</taxon>
        <taxon>Fungi</taxon>
        <taxon>Dikarya</taxon>
        <taxon>Basidiomycota</taxon>
        <taxon>Agaricomycotina</taxon>
        <taxon>Agaricomycetes</taxon>
        <taxon>Agaricomycetidae</taxon>
        <taxon>Agaricales</taxon>
        <taxon>Marasmiineae</taxon>
        <taxon>Marasmiaceae</taxon>
        <taxon>Marasmius</taxon>
    </lineage>
</organism>
<evidence type="ECO:0000259" key="11">
    <source>
        <dbReference type="PROSITE" id="PS51195"/>
    </source>
</evidence>
<protein>
    <recommendedName>
        <fullName evidence="8">ATP-dependent RNA helicase</fullName>
        <ecNumber evidence="8">3.6.4.13</ecNumber>
    </recommendedName>
</protein>
<evidence type="ECO:0000256" key="5">
    <source>
        <dbReference type="ARBA" id="ARBA00022806"/>
    </source>
</evidence>
<feature type="short sequence motif" description="Q motif" evidence="7">
    <location>
        <begin position="44"/>
        <end position="72"/>
    </location>
</feature>
<keyword evidence="8" id="KW-0694">RNA-binding</keyword>
<dbReference type="PANTHER" id="PTHR24031">
    <property type="entry name" value="RNA HELICASE"/>
    <property type="match status" value="1"/>
</dbReference>
<evidence type="ECO:0000256" key="7">
    <source>
        <dbReference type="PROSITE-ProRule" id="PRU00552"/>
    </source>
</evidence>
<dbReference type="GeneID" id="66081293"/>
<comment type="function">
    <text evidence="8">RNA helicase.</text>
</comment>
<dbReference type="SMART" id="SM00487">
    <property type="entry name" value="DEXDc"/>
    <property type="match status" value="1"/>
</dbReference>
<dbReference type="InterPro" id="IPR014014">
    <property type="entry name" value="RNA_helicase_DEAD_Q_motif"/>
</dbReference>
<comment type="domain">
    <text evidence="8">The Q motif is unique to and characteristic of the DEAD box family of RNA helicases and controls ATP binding and hydrolysis.</text>
</comment>
<dbReference type="PROSITE" id="PS51195">
    <property type="entry name" value="Q_MOTIF"/>
    <property type="match status" value="1"/>
</dbReference>
<keyword evidence="2" id="KW-0698">rRNA processing</keyword>
<keyword evidence="6 8" id="KW-0067">ATP-binding</keyword>
<dbReference type="GO" id="GO:0006364">
    <property type="term" value="P:rRNA processing"/>
    <property type="evidence" value="ECO:0007669"/>
    <property type="project" value="UniProtKB-KW"/>
</dbReference>
<evidence type="ECO:0000256" key="2">
    <source>
        <dbReference type="ARBA" id="ARBA00022552"/>
    </source>
</evidence>
<dbReference type="GO" id="GO:0003723">
    <property type="term" value="F:RNA binding"/>
    <property type="evidence" value="ECO:0007669"/>
    <property type="project" value="UniProtKB-UniRule"/>
</dbReference>
<dbReference type="GO" id="GO:0005524">
    <property type="term" value="F:ATP binding"/>
    <property type="evidence" value="ECO:0007669"/>
    <property type="project" value="UniProtKB-UniRule"/>
</dbReference>
<dbReference type="SUPFAM" id="SSF52540">
    <property type="entry name" value="P-loop containing nucleoside triphosphate hydrolases"/>
    <property type="match status" value="1"/>
</dbReference>
<sequence>MEDIDSEGNDAFDNEPVETEQVHFDCNYVPHRLLDSLSLPYSRTRWHSFALHPQLLGSLSQNKFSSPTPIQEKSLPLALKGCDIVGVAQMGSGKTLAYGLPILHRLLHDGRPKKKSKRPLRALILAPTRELALQVSSHLNMALNSSSTNINEEEDECSLKKNKRKGKDKEVSEAEEPTSQPPGKKPPPVVSIAAIVGGMSAQKQRRILNRGVDVLIATPGHLWDIMQEDDILAKEI</sequence>
<comment type="caution">
    <text evidence="12">The sequence shown here is derived from an EMBL/GenBank/DDBJ whole genome shotgun (WGS) entry which is preliminary data.</text>
</comment>
<evidence type="ECO:0000256" key="3">
    <source>
        <dbReference type="ARBA" id="ARBA00022741"/>
    </source>
</evidence>
<evidence type="ECO:0000256" key="4">
    <source>
        <dbReference type="ARBA" id="ARBA00022801"/>
    </source>
</evidence>
<dbReference type="GO" id="GO:0016787">
    <property type="term" value="F:hydrolase activity"/>
    <property type="evidence" value="ECO:0007669"/>
    <property type="project" value="UniProtKB-KW"/>
</dbReference>
<dbReference type="Pfam" id="PF00270">
    <property type="entry name" value="DEAD"/>
    <property type="match status" value="1"/>
</dbReference>
<comment type="similarity">
    <text evidence="8">Belongs to the DEAD box helicase family.</text>
</comment>
<evidence type="ECO:0000256" key="9">
    <source>
        <dbReference type="SAM" id="MobiDB-lite"/>
    </source>
</evidence>